<dbReference type="AlphaFoldDB" id="A0A9D9E7V3"/>
<dbReference type="EMBL" id="JADIMU010000016">
    <property type="protein sequence ID" value="MBO8442528.1"/>
    <property type="molecule type" value="Genomic_DNA"/>
</dbReference>
<reference evidence="1" key="2">
    <citation type="journal article" date="2021" name="PeerJ">
        <title>Extensive microbial diversity within the chicken gut microbiome revealed by metagenomics and culture.</title>
        <authorList>
            <person name="Gilroy R."/>
            <person name="Ravi A."/>
            <person name="Getino M."/>
            <person name="Pursley I."/>
            <person name="Horton D.L."/>
            <person name="Alikhan N.F."/>
            <person name="Baker D."/>
            <person name="Gharbi K."/>
            <person name="Hall N."/>
            <person name="Watson M."/>
            <person name="Adriaenssens E.M."/>
            <person name="Foster-Nyarko E."/>
            <person name="Jarju S."/>
            <person name="Secka A."/>
            <person name="Antonio M."/>
            <person name="Oren A."/>
            <person name="Chaudhuri R.R."/>
            <person name="La Ragione R."/>
            <person name="Hildebrand F."/>
            <person name="Pallen M.J."/>
        </authorList>
    </citation>
    <scope>NUCLEOTIDE SEQUENCE</scope>
    <source>
        <strain evidence="1">11167</strain>
    </source>
</reference>
<dbReference type="Proteomes" id="UP000823633">
    <property type="component" value="Unassembled WGS sequence"/>
</dbReference>
<protein>
    <submittedName>
        <fullName evidence="1">Uncharacterized protein</fullName>
    </submittedName>
</protein>
<sequence length="71" mass="8130">MKFMKTARNISDERLKEMAAIVPAVDEEAPEITPEQASRARIAHESHPEWYRATPVKQQISIKIDKDASMH</sequence>
<evidence type="ECO:0000313" key="2">
    <source>
        <dbReference type="Proteomes" id="UP000823633"/>
    </source>
</evidence>
<reference evidence="1" key="1">
    <citation type="submission" date="2020-10" db="EMBL/GenBank/DDBJ databases">
        <authorList>
            <person name="Gilroy R."/>
        </authorList>
    </citation>
    <scope>NUCLEOTIDE SEQUENCE</scope>
    <source>
        <strain evidence="1">11167</strain>
    </source>
</reference>
<evidence type="ECO:0000313" key="1">
    <source>
        <dbReference type="EMBL" id="MBO8442528.1"/>
    </source>
</evidence>
<organism evidence="1 2">
    <name type="scientific">Candidatus Aphodenecus pullistercoris</name>
    <dbReference type="NCBI Taxonomy" id="2840669"/>
    <lineage>
        <taxon>Bacteria</taxon>
        <taxon>Pseudomonadati</taxon>
        <taxon>Spirochaetota</taxon>
        <taxon>Spirochaetia</taxon>
        <taxon>Spirochaetales</taxon>
        <taxon>Candidatus Aphodenecus</taxon>
    </lineage>
</organism>
<proteinExistence type="predicted"/>
<accession>A0A9D9E7V3</accession>
<comment type="caution">
    <text evidence="1">The sequence shown here is derived from an EMBL/GenBank/DDBJ whole genome shotgun (WGS) entry which is preliminary data.</text>
</comment>
<gene>
    <name evidence="1" type="ORF">IAC42_02030</name>
</gene>
<name>A0A9D9E7V3_9SPIR</name>